<evidence type="ECO:0000313" key="3">
    <source>
        <dbReference type="Proteomes" id="UP001222325"/>
    </source>
</evidence>
<gene>
    <name evidence="2" type="ORF">B0H15DRAFT_855579</name>
</gene>
<evidence type="ECO:0000313" key="2">
    <source>
        <dbReference type="EMBL" id="KAJ7080939.1"/>
    </source>
</evidence>
<name>A0AAD6XMT4_9AGAR</name>
<sequence length="332" mass="37343">MNHAGRSAKNVVKIRRRTDGGVVGNWSRVPLVMRVSTFDATRLRPTDFIDIPRSANLFVEVFGHDPRTYRQFPWAKFSFRSADTPYTRPDTRLRGFFHYHVPISDRPLSGGVHFRLSTSPMGFVHGADLLCPTGLPWIVPLAHLQGLGGRPVMQSLLRDNLVSLSDIIACRTAINRRSHPDIPVVHAIGQPWYLDLRKPTHICVPGPHGLLRCHVYPAVALYGSALVCFESAANPAHPHELVIRVLERRDKIVFHPSFSHLPPLLPGSLLAHPMREPARTWKWNYDLVDTAKGGDGRRTLLHHQRARNRPQALGPLAPEPATLHALRDPNKR</sequence>
<organism evidence="2 3">
    <name type="scientific">Mycena belliarum</name>
    <dbReference type="NCBI Taxonomy" id="1033014"/>
    <lineage>
        <taxon>Eukaryota</taxon>
        <taxon>Fungi</taxon>
        <taxon>Dikarya</taxon>
        <taxon>Basidiomycota</taxon>
        <taxon>Agaricomycotina</taxon>
        <taxon>Agaricomycetes</taxon>
        <taxon>Agaricomycetidae</taxon>
        <taxon>Agaricales</taxon>
        <taxon>Marasmiineae</taxon>
        <taxon>Mycenaceae</taxon>
        <taxon>Mycena</taxon>
    </lineage>
</organism>
<reference evidence="2" key="1">
    <citation type="submission" date="2023-03" db="EMBL/GenBank/DDBJ databases">
        <title>Massive genome expansion in bonnet fungi (Mycena s.s.) driven by repeated elements and novel gene families across ecological guilds.</title>
        <authorList>
            <consortium name="Lawrence Berkeley National Laboratory"/>
            <person name="Harder C.B."/>
            <person name="Miyauchi S."/>
            <person name="Viragh M."/>
            <person name="Kuo A."/>
            <person name="Thoen E."/>
            <person name="Andreopoulos B."/>
            <person name="Lu D."/>
            <person name="Skrede I."/>
            <person name="Drula E."/>
            <person name="Henrissat B."/>
            <person name="Morin E."/>
            <person name="Kohler A."/>
            <person name="Barry K."/>
            <person name="LaButti K."/>
            <person name="Morin E."/>
            <person name="Salamov A."/>
            <person name="Lipzen A."/>
            <person name="Mereny Z."/>
            <person name="Hegedus B."/>
            <person name="Baldrian P."/>
            <person name="Stursova M."/>
            <person name="Weitz H."/>
            <person name="Taylor A."/>
            <person name="Grigoriev I.V."/>
            <person name="Nagy L.G."/>
            <person name="Martin F."/>
            <person name="Kauserud H."/>
        </authorList>
    </citation>
    <scope>NUCLEOTIDE SEQUENCE</scope>
    <source>
        <strain evidence="2">CBHHK173m</strain>
    </source>
</reference>
<protein>
    <submittedName>
        <fullName evidence="2">Uncharacterized protein</fullName>
    </submittedName>
</protein>
<comment type="caution">
    <text evidence="2">The sequence shown here is derived from an EMBL/GenBank/DDBJ whole genome shotgun (WGS) entry which is preliminary data.</text>
</comment>
<evidence type="ECO:0000256" key="1">
    <source>
        <dbReference type="SAM" id="MobiDB-lite"/>
    </source>
</evidence>
<feature type="region of interest" description="Disordered" evidence="1">
    <location>
        <begin position="311"/>
        <end position="332"/>
    </location>
</feature>
<dbReference type="Proteomes" id="UP001222325">
    <property type="component" value="Unassembled WGS sequence"/>
</dbReference>
<dbReference type="AlphaFoldDB" id="A0AAD6XMT4"/>
<accession>A0AAD6XMT4</accession>
<keyword evidence="3" id="KW-1185">Reference proteome</keyword>
<dbReference type="EMBL" id="JARJCN010000052">
    <property type="protein sequence ID" value="KAJ7080939.1"/>
    <property type="molecule type" value="Genomic_DNA"/>
</dbReference>
<proteinExistence type="predicted"/>